<feature type="coiled-coil region" evidence="14">
    <location>
        <begin position="404"/>
        <end position="456"/>
    </location>
</feature>
<keyword evidence="8" id="KW-0547">Nucleotide-binding</keyword>
<dbReference type="InterPro" id="IPR003660">
    <property type="entry name" value="HAMP_dom"/>
</dbReference>
<gene>
    <name evidence="18" type="ORF">NVS89_05865</name>
</gene>
<dbReference type="PROSITE" id="PS50885">
    <property type="entry name" value="HAMP"/>
    <property type="match status" value="1"/>
</dbReference>
<reference evidence="18" key="1">
    <citation type="submission" date="2022-08" db="EMBL/GenBank/DDBJ databases">
        <authorList>
            <person name="Li F."/>
        </authorList>
    </citation>
    <scope>NUCLEOTIDE SEQUENCE</scope>
    <source>
        <strain evidence="18">MQZ15Z-1</strain>
    </source>
</reference>
<evidence type="ECO:0000256" key="14">
    <source>
        <dbReference type="SAM" id="Coils"/>
    </source>
</evidence>
<evidence type="ECO:0000256" key="4">
    <source>
        <dbReference type="ARBA" id="ARBA00022475"/>
    </source>
</evidence>
<evidence type="ECO:0000256" key="9">
    <source>
        <dbReference type="ARBA" id="ARBA00022777"/>
    </source>
</evidence>
<keyword evidence="5" id="KW-0597">Phosphoprotein</keyword>
<keyword evidence="19" id="KW-1185">Reference proteome</keyword>
<evidence type="ECO:0000313" key="18">
    <source>
        <dbReference type="EMBL" id="MCS0494617.1"/>
    </source>
</evidence>
<dbReference type="Gene3D" id="6.10.340.10">
    <property type="match status" value="1"/>
</dbReference>
<feature type="domain" description="HAMP" evidence="17">
    <location>
        <begin position="363"/>
        <end position="416"/>
    </location>
</feature>
<dbReference type="EMBL" id="JANTHZ010000002">
    <property type="protein sequence ID" value="MCS0494617.1"/>
    <property type="molecule type" value="Genomic_DNA"/>
</dbReference>
<keyword evidence="4" id="KW-1003">Cell membrane</keyword>
<evidence type="ECO:0000256" key="15">
    <source>
        <dbReference type="SAM" id="Phobius"/>
    </source>
</evidence>
<dbReference type="Pfam" id="PF00512">
    <property type="entry name" value="HisKA"/>
    <property type="match status" value="1"/>
</dbReference>
<dbReference type="Pfam" id="PF00672">
    <property type="entry name" value="HAMP"/>
    <property type="match status" value="1"/>
</dbReference>
<dbReference type="AlphaFoldDB" id="A0A9X2T1E6"/>
<dbReference type="InterPro" id="IPR004358">
    <property type="entry name" value="Sig_transdc_His_kin-like_C"/>
</dbReference>
<organism evidence="18 19">
    <name type="scientific">Ancylobacter mangrovi</name>
    <dbReference type="NCBI Taxonomy" id="2972472"/>
    <lineage>
        <taxon>Bacteria</taxon>
        <taxon>Pseudomonadati</taxon>
        <taxon>Pseudomonadota</taxon>
        <taxon>Alphaproteobacteria</taxon>
        <taxon>Hyphomicrobiales</taxon>
        <taxon>Xanthobacteraceae</taxon>
        <taxon>Ancylobacter</taxon>
    </lineage>
</organism>
<feature type="domain" description="Histidine kinase" evidence="16">
    <location>
        <begin position="465"/>
        <end position="679"/>
    </location>
</feature>
<keyword evidence="11 15" id="KW-1133">Transmembrane helix</keyword>
<comment type="caution">
    <text evidence="18">The sequence shown here is derived from an EMBL/GenBank/DDBJ whole genome shotgun (WGS) entry which is preliminary data.</text>
</comment>
<dbReference type="SMART" id="SM00387">
    <property type="entry name" value="HATPase_c"/>
    <property type="match status" value="1"/>
</dbReference>
<dbReference type="InterPro" id="IPR003661">
    <property type="entry name" value="HisK_dim/P_dom"/>
</dbReference>
<protein>
    <recommendedName>
        <fullName evidence="3">histidine kinase</fullName>
        <ecNumber evidence="3">2.7.13.3</ecNumber>
    </recommendedName>
</protein>
<evidence type="ECO:0000256" key="12">
    <source>
        <dbReference type="ARBA" id="ARBA00023012"/>
    </source>
</evidence>
<evidence type="ECO:0000256" key="11">
    <source>
        <dbReference type="ARBA" id="ARBA00022989"/>
    </source>
</evidence>
<dbReference type="SMART" id="SM00388">
    <property type="entry name" value="HisKA"/>
    <property type="match status" value="1"/>
</dbReference>
<dbReference type="InterPro" id="IPR036097">
    <property type="entry name" value="HisK_dim/P_sf"/>
</dbReference>
<dbReference type="SUPFAM" id="SSF103190">
    <property type="entry name" value="Sensory domain-like"/>
    <property type="match status" value="1"/>
</dbReference>
<keyword evidence="7 15" id="KW-0812">Transmembrane</keyword>
<dbReference type="SUPFAM" id="SSF55874">
    <property type="entry name" value="ATPase domain of HSP90 chaperone/DNA topoisomerase II/histidine kinase"/>
    <property type="match status" value="1"/>
</dbReference>
<keyword evidence="14" id="KW-0175">Coiled coil</keyword>
<dbReference type="Pfam" id="PF02518">
    <property type="entry name" value="HATPase_c"/>
    <property type="match status" value="1"/>
</dbReference>
<feature type="transmembrane region" description="Helical" evidence="15">
    <location>
        <begin position="340"/>
        <end position="362"/>
    </location>
</feature>
<dbReference type="Gene3D" id="1.10.287.130">
    <property type="match status" value="1"/>
</dbReference>
<keyword evidence="12" id="KW-0902">Two-component regulatory system</keyword>
<dbReference type="GO" id="GO:0005886">
    <property type="term" value="C:plasma membrane"/>
    <property type="evidence" value="ECO:0007669"/>
    <property type="project" value="UniProtKB-SubCell"/>
</dbReference>
<dbReference type="SUPFAM" id="SSF47384">
    <property type="entry name" value="Homodimeric domain of signal transducing histidine kinase"/>
    <property type="match status" value="1"/>
</dbReference>
<proteinExistence type="predicted"/>
<keyword evidence="10" id="KW-0067">ATP-binding</keyword>
<feature type="transmembrane region" description="Helical" evidence="15">
    <location>
        <begin position="26"/>
        <end position="49"/>
    </location>
</feature>
<evidence type="ECO:0000259" key="16">
    <source>
        <dbReference type="PROSITE" id="PS50109"/>
    </source>
</evidence>
<evidence type="ECO:0000256" key="1">
    <source>
        <dbReference type="ARBA" id="ARBA00000085"/>
    </source>
</evidence>
<dbReference type="InterPro" id="IPR036890">
    <property type="entry name" value="HATPase_C_sf"/>
</dbReference>
<dbReference type="InterPro" id="IPR029151">
    <property type="entry name" value="Sensor-like_sf"/>
</dbReference>
<evidence type="ECO:0000256" key="7">
    <source>
        <dbReference type="ARBA" id="ARBA00022692"/>
    </source>
</evidence>
<dbReference type="Proteomes" id="UP001151088">
    <property type="component" value="Unassembled WGS sequence"/>
</dbReference>
<dbReference type="Pfam" id="PF17202">
    <property type="entry name" value="sCache_3_3"/>
    <property type="match status" value="1"/>
</dbReference>
<dbReference type="InterPro" id="IPR003594">
    <property type="entry name" value="HATPase_dom"/>
</dbReference>
<dbReference type="SUPFAM" id="SSF158472">
    <property type="entry name" value="HAMP domain-like"/>
    <property type="match status" value="1"/>
</dbReference>
<dbReference type="PRINTS" id="PR00344">
    <property type="entry name" value="BCTRLSENSOR"/>
</dbReference>
<evidence type="ECO:0000256" key="6">
    <source>
        <dbReference type="ARBA" id="ARBA00022679"/>
    </source>
</evidence>
<name>A0A9X2T1E6_9HYPH</name>
<dbReference type="InterPro" id="IPR005467">
    <property type="entry name" value="His_kinase_dom"/>
</dbReference>
<evidence type="ECO:0000256" key="13">
    <source>
        <dbReference type="ARBA" id="ARBA00023136"/>
    </source>
</evidence>
<evidence type="ECO:0000256" key="10">
    <source>
        <dbReference type="ARBA" id="ARBA00022840"/>
    </source>
</evidence>
<dbReference type="PANTHER" id="PTHR43065:SF10">
    <property type="entry name" value="PEROXIDE STRESS-ACTIVATED HISTIDINE KINASE MAK3"/>
    <property type="match status" value="1"/>
</dbReference>
<evidence type="ECO:0000313" key="19">
    <source>
        <dbReference type="Proteomes" id="UP001151088"/>
    </source>
</evidence>
<dbReference type="GO" id="GO:0005524">
    <property type="term" value="F:ATP binding"/>
    <property type="evidence" value="ECO:0007669"/>
    <property type="project" value="UniProtKB-KW"/>
</dbReference>
<dbReference type="PANTHER" id="PTHR43065">
    <property type="entry name" value="SENSOR HISTIDINE KINASE"/>
    <property type="match status" value="1"/>
</dbReference>
<dbReference type="EC" id="2.7.13.3" evidence="3"/>
<evidence type="ECO:0000256" key="2">
    <source>
        <dbReference type="ARBA" id="ARBA00004651"/>
    </source>
</evidence>
<comment type="subcellular location">
    <subcellularLocation>
        <location evidence="2">Cell membrane</location>
        <topology evidence="2">Multi-pass membrane protein</topology>
    </subcellularLocation>
</comment>
<sequence length="679" mass="73715">MRVLEYLRAARGAGAPRQGRSIRFRLLAIALFPTLVILPLFLGITIIRWNDKFNSLLATKVNSDLTIAHQYFSRLVDNTGEHLQALRASARFRDAIDAGEGADLSALLEKNRVALKLDFLMIVDADGHVVAAAPALSGVPAATHWPVVRAALSGAPATAIDVFSGRQLSAISPALARKAELELIPTPAAVPTTRTVETPGMVVHAACPVTLASGGHGALVGGILLNRNLAFIDAINDLVYRKASLPEGSEGTATLFLEDVRISTNVRLFQDTRALGTRVSGAVRSAVLDQGRTWLDSAFVVNDWYMSAYEPIVDSFGKRVGMLYVGFLLAPFTQAKYNTLITIIVAFLAVAAISVPVFLRWARGIFEPLERMTGTIARVESGDLGARTGPTATGDEIGRVADHLDGLLDQLQQRDRELRSWNEELNRRVAERTRELEGANRQLEATTRQLIVAEKLAAIGEITAGVAHEINNPVAVMQGNLEVVRSIMGERAAEAQTEFRLLDEQIHRITQIVARLLQFAKPEEYAGYVELHTPGDVISDCLPLVEHLLGKSHIEVRRDDHATRFVSMNKTELQQVLVNLIVNAIHAMPEGGVLTLASRDEDVRGRSGVVIEVSDTGIGMPEDVLRKIFDPFFTTKRDAGTGLGLSISQTLISRQGGTLTANSVPGRGTTFLVWLPEAS</sequence>
<dbReference type="InterPro" id="IPR033463">
    <property type="entry name" value="sCache_3"/>
</dbReference>
<keyword evidence="13 15" id="KW-0472">Membrane</keyword>
<dbReference type="GO" id="GO:0000155">
    <property type="term" value="F:phosphorelay sensor kinase activity"/>
    <property type="evidence" value="ECO:0007669"/>
    <property type="project" value="InterPro"/>
</dbReference>
<evidence type="ECO:0000259" key="17">
    <source>
        <dbReference type="PROSITE" id="PS50885"/>
    </source>
</evidence>
<dbReference type="CDD" id="cd06225">
    <property type="entry name" value="HAMP"/>
    <property type="match status" value="1"/>
</dbReference>
<evidence type="ECO:0000256" key="3">
    <source>
        <dbReference type="ARBA" id="ARBA00012438"/>
    </source>
</evidence>
<keyword evidence="6" id="KW-0808">Transferase</keyword>
<dbReference type="SMART" id="SM00304">
    <property type="entry name" value="HAMP"/>
    <property type="match status" value="1"/>
</dbReference>
<evidence type="ECO:0000256" key="5">
    <source>
        <dbReference type="ARBA" id="ARBA00022553"/>
    </source>
</evidence>
<dbReference type="Gene3D" id="3.30.565.10">
    <property type="entry name" value="Histidine kinase-like ATPase, C-terminal domain"/>
    <property type="match status" value="1"/>
</dbReference>
<dbReference type="CDD" id="cd00082">
    <property type="entry name" value="HisKA"/>
    <property type="match status" value="1"/>
</dbReference>
<accession>A0A9X2T1E6</accession>
<dbReference type="PROSITE" id="PS50109">
    <property type="entry name" value="HIS_KIN"/>
    <property type="match status" value="1"/>
</dbReference>
<comment type="catalytic activity">
    <reaction evidence="1">
        <text>ATP + protein L-histidine = ADP + protein N-phospho-L-histidine.</text>
        <dbReference type="EC" id="2.7.13.3"/>
    </reaction>
</comment>
<dbReference type="RefSeq" id="WP_258731642.1">
    <property type="nucleotide sequence ID" value="NZ_JANTHZ010000002.1"/>
</dbReference>
<keyword evidence="9" id="KW-0418">Kinase</keyword>
<evidence type="ECO:0000256" key="8">
    <source>
        <dbReference type="ARBA" id="ARBA00022741"/>
    </source>
</evidence>